<protein>
    <submittedName>
        <fullName evidence="1">Uncharacterized protein</fullName>
    </submittedName>
</protein>
<dbReference type="STRING" id="55209.HA50_13015"/>
<evidence type="ECO:0000313" key="1">
    <source>
        <dbReference type="EMBL" id="ORM94226.1"/>
    </source>
</evidence>
<reference evidence="1 2" key="1">
    <citation type="journal article" date="2017" name="Antonie Van Leeuwenhoek">
        <title>Phylogenomic resolution of the bacterial genus Pantoea and its relationship with Erwinia and Tatumella.</title>
        <authorList>
            <person name="Palmer M."/>
            <person name="Steenkamp E.T."/>
            <person name="Coetzee M.P."/>
            <person name="Chan W.Y."/>
            <person name="van Zyl E."/>
            <person name="De Maayer P."/>
            <person name="Coutinho T.A."/>
            <person name="Blom J."/>
            <person name="Smits T.H."/>
            <person name="Duffy B."/>
            <person name="Venter S.N."/>
        </authorList>
    </citation>
    <scope>NUCLEOTIDE SEQUENCE [LARGE SCALE GENOMIC DNA]</scope>
    <source>
        <strain evidence="1 2">LMG 2657</strain>
    </source>
</reference>
<proteinExistence type="predicted"/>
<name>A0A1X1EW16_PANCY</name>
<dbReference type="Proteomes" id="UP000193749">
    <property type="component" value="Unassembled WGS sequence"/>
</dbReference>
<organism evidence="1 2">
    <name type="scientific">Pantoea cypripedii</name>
    <name type="common">Pectobacterium cypripedii</name>
    <name type="synonym">Erwinia cypripedii</name>
    <dbReference type="NCBI Taxonomy" id="55209"/>
    <lineage>
        <taxon>Bacteria</taxon>
        <taxon>Pseudomonadati</taxon>
        <taxon>Pseudomonadota</taxon>
        <taxon>Gammaproteobacteria</taxon>
        <taxon>Enterobacterales</taxon>
        <taxon>Erwiniaceae</taxon>
        <taxon>Pantoea</taxon>
    </lineage>
</organism>
<gene>
    <name evidence="1" type="ORF">HA50_13015</name>
</gene>
<sequence>MHIDPDSEGHDIVSNDGSPVIYIQAETLTSINASTPYPHIPHPAIVSPSINMLLSHCVVSRG</sequence>
<comment type="caution">
    <text evidence="1">The sequence shown here is derived from an EMBL/GenBank/DDBJ whole genome shotgun (WGS) entry which is preliminary data.</text>
</comment>
<dbReference type="EMBL" id="MLJI01000001">
    <property type="protein sequence ID" value="ORM94226.1"/>
    <property type="molecule type" value="Genomic_DNA"/>
</dbReference>
<accession>A0A1X1EW16</accession>
<evidence type="ECO:0000313" key="2">
    <source>
        <dbReference type="Proteomes" id="UP000193749"/>
    </source>
</evidence>
<keyword evidence="2" id="KW-1185">Reference proteome</keyword>
<dbReference type="AlphaFoldDB" id="A0A1X1EW16"/>